<sequence>MSGEKRRPPADADAESARGLAQMEGYLLWNAEVEQARRLARRFTDQLPWLTTAQREDVERVYTAERTAESRAVLTRIAARALQLRGEYTDRYRRLRARCVAAAVVCAGAAGGACGVVGYLAR</sequence>
<keyword evidence="3" id="KW-1185">Reference proteome</keyword>
<organism evidence="2 3">
    <name type="scientific">Streptomyces drozdowiczii</name>
    <dbReference type="NCBI Taxonomy" id="202862"/>
    <lineage>
        <taxon>Bacteria</taxon>
        <taxon>Bacillati</taxon>
        <taxon>Actinomycetota</taxon>
        <taxon>Actinomycetes</taxon>
        <taxon>Kitasatosporales</taxon>
        <taxon>Streptomycetaceae</taxon>
        <taxon>Streptomyces</taxon>
    </lineage>
</organism>
<dbReference type="RefSeq" id="WP_265545977.1">
    <property type="nucleotide sequence ID" value="NZ_CP098740.1"/>
</dbReference>
<dbReference type="EMBL" id="CP098740">
    <property type="protein sequence ID" value="UZK57626.1"/>
    <property type="molecule type" value="Genomic_DNA"/>
</dbReference>
<keyword evidence="1" id="KW-0812">Transmembrane</keyword>
<keyword evidence="1" id="KW-1133">Transmembrane helix</keyword>
<reference evidence="2" key="1">
    <citation type="journal article" date="2022" name="Front. Microbiol.">
        <title>Mirubactin C rescues the lethal effect of cell wall biosynthesis mutations in Bacillus subtilis.</title>
        <authorList>
            <person name="Kepplinger B."/>
            <person name="Wen X."/>
            <person name="Tyler A.R."/>
            <person name="Kim B.Y."/>
            <person name="Brown J."/>
            <person name="Banks P."/>
            <person name="Dashti Y."/>
            <person name="Mackenzie E.S."/>
            <person name="Wills C."/>
            <person name="Kawai Y."/>
            <person name="Waldron K.J."/>
            <person name="Allenby N.E.E."/>
            <person name="Wu L.J."/>
            <person name="Hall M.J."/>
            <person name="Errington J."/>
        </authorList>
    </citation>
    <scope>NUCLEOTIDE SEQUENCE</scope>
    <source>
        <strain evidence="2">MDA8-470</strain>
    </source>
</reference>
<accession>A0ABY6PZN2</accession>
<dbReference type="Proteomes" id="UP001164963">
    <property type="component" value="Chromosome"/>
</dbReference>
<evidence type="ECO:0008006" key="4">
    <source>
        <dbReference type="Google" id="ProtNLM"/>
    </source>
</evidence>
<protein>
    <recommendedName>
        <fullName evidence="4">Cytochrome C oxidase subunit I</fullName>
    </recommendedName>
</protein>
<name>A0ABY6PZN2_9ACTN</name>
<gene>
    <name evidence="2" type="ORF">NEH16_29225</name>
</gene>
<evidence type="ECO:0000313" key="2">
    <source>
        <dbReference type="EMBL" id="UZK57626.1"/>
    </source>
</evidence>
<proteinExistence type="predicted"/>
<feature type="transmembrane region" description="Helical" evidence="1">
    <location>
        <begin position="99"/>
        <end position="121"/>
    </location>
</feature>
<keyword evidence="1" id="KW-0472">Membrane</keyword>
<evidence type="ECO:0000256" key="1">
    <source>
        <dbReference type="SAM" id="Phobius"/>
    </source>
</evidence>
<evidence type="ECO:0000313" key="3">
    <source>
        <dbReference type="Proteomes" id="UP001164963"/>
    </source>
</evidence>